<dbReference type="RefSeq" id="WP_253867500.1">
    <property type="nucleotide sequence ID" value="NZ_BAABHM010000011.1"/>
</dbReference>
<sequence>MAQVKVYGNRSIWGERRAEISDALHEALVRTWQLPADKRFHRFLLLDDGDLVAPRSDAYLVVEIVCFTGRSRKAKRALIAALYDDVAPHLGLAADDLEIVILESPRENWGIRGMSGDELVLGYRVDV</sequence>
<dbReference type="Proteomes" id="UP001500843">
    <property type="component" value="Unassembled WGS sequence"/>
</dbReference>
<evidence type="ECO:0000313" key="1">
    <source>
        <dbReference type="EMBL" id="GAA4702783.1"/>
    </source>
</evidence>
<name>A0ABP8X863_9MICO</name>
<dbReference type="InterPro" id="IPR014347">
    <property type="entry name" value="Tautomerase/MIF_sf"/>
</dbReference>
<proteinExistence type="predicted"/>
<dbReference type="Gene3D" id="3.30.429.10">
    <property type="entry name" value="Macrophage Migration Inhibitory Factor"/>
    <property type="match status" value="1"/>
</dbReference>
<gene>
    <name evidence="1" type="ORF">GCM10023198_25060</name>
</gene>
<organism evidence="1 2">
    <name type="scientific">Promicromonospora umidemergens</name>
    <dbReference type="NCBI Taxonomy" id="629679"/>
    <lineage>
        <taxon>Bacteria</taxon>
        <taxon>Bacillati</taxon>
        <taxon>Actinomycetota</taxon>
        <taxon>Actinomycetes</taxon>
        <taxon>Micrococcales</taxon>
        <taxon>Promicromonosporaceae</taxon>
        <taxon>Promicromonospora</taxon>
    </lineage>
</organism>
<dbReference type="PANTHER" id="PTHR38460:SF1">
    <property type="entry name" value="TAUTOMERASE YOLI-RELATED"/>
    <property type="match status" value="1"/>
</dbReference>
<dbReference type="PANTHER" id="PTHR38460">
    <property type="entry name" value="TAUTOMERASE YOLI-RELATED"/>
    <property type="match status" value="1"/>
</dbReference>
<keyword evidence="2" id="KW-1185">Reference proteome</keyword>
<dbReference type="EMBL" id="BAABHM010000011">
    <property type="protein sequence ID" value="GAA4702783.1"/>
    <property type="molecule type" value="Genomic_DNA"/>
</dbReference>
<dbReference type="InterPro" id="IPR037479">
    <property type="entry name" value="Tauto_MSAD"/>
</dbReference>
<reference evidence="2" key="1">
    <citation type="journal article" date="2019" name="Int. J. Syst. Evol. Microbiol.">
        <title>The Global Catalogue of Microorganisms (GCM) 10K type strain sequencing project: providing services to taxonomists for standard genome sequencing and annotation.</title>
        <authorList>
            <consortium name="The Broad Institute Genomics Platform"/>
            <consortium name="The Broad Institute Genome Sequencing Center for Infectious Disease"/>
            <person name="Wu L."/>
            <person name="Ma J."/>
        </authorList>
    </citation>
    <scope>NUCLEOTIDE SEQUENCE [LARGE SCALE GENOMIC DNA]</scope>
    <source>
        <strain evidence="2">JCM 17975</strain>
    </source>
</reference>
<protein>
    <submittedName>
        <fullName evidence="1">Tautomerase family protein</fullName>
    </submittedName>
</protein>
<comment type="caution">
    <text evidence="1">The sequence shown here is derived from an EMBL/GenBank/DDBJ whole genome shotgun (WGS) entry which is preliminary data.</text>
</comment>
<dbReference type="SUPFAM" id="SSF55331">
    <property type="entry name" value="Tautomerase/MIF"/>
    <property type="match status" value="1"/>
</dbReference>
<evidence type="ECO:0000313" key="2">
    <source>
        <dbReference type="Proteomes" id="UP001500843"/>
    </source>
</evidence>
<accession>A0ABP8X863</accession>
<dbReference type="Pfam" id="PF14552">
    <property type="entry name" value="Tautomerase_2"/>
    <property type="match status" value="1"/>
</dbReference>